<protein>
    <recommendedName>
        <fullName evidence="5">RING-type domain-containing protein</fullName>
    </recommendedName>
</protein>
<dbReference type="GO" id="GO:0016567">
    <property type="term" value="P:protein ubiquitination"/>
    <property type="evidence" value="ECO:0007669"/>
    <property type="project" value="TreeGrafter"/>
</dbReference>
<sequence>MGLFGHLHDVSDGSILILLLAAAARWVSSLLSLLHSCGFHQTPHPREDADAGVLVSGLAGVIVLSEQLSSTHLFFTYSSEQDAEEEPECVVCLMELREGERARLMACCHRVFHSECLDRWFDELRLSCPLCRSPLAPDDRRAEVDRRIGAELVAWLSPY</sequence>
<dbReference type="OrthoDB" id="8062037at2759"/>
<keyword evidence="3" id="KW-0862">Zinc</keyword>
<dbReference type="PANTHER" id="PTHR45969:SF5">
    <property type="entry name" value="E3 UBIQUITIN-PROTEIN LIGASE RHA2A"/>
    <property type="match status" value="1"/>
</dbReference>
<keyword evidence="7" id="KW-1185">Reference proteome</keyword>
<dbReference type="PANTHER" id="PTHR45969">
    <property type="entry name" value="RING ZINC FINGER PROTEIN-RELATED"/>
    <property type="match status" value="1"/>
</dbReference>
<evidence type="ECO:0000256" key="1">
    <source>
        <dbReference type="ARBA" id="ARBA00022723"/>
    </source>
</evidence>
<feature type="domain" description="RING-type" evidence="5">
    <location>
        <begin position="89"/>
        <end position="132"/>
    </location>
</feature>
<dbReference type="SUPFAM" id="SSF57850">
    <property type="entry name" value="RING/U-box"/>
    <property type="match status" value="1"/>
</dbReference>
<dbReference type="Proteomes" id="UP000652761">
    <property type="component" value="Unassembled WGS sequence"/>
</dbReference>
<keyword evidence="1" id="KW-0479">Metal-binding</keyword>
<dbReference type="InterPro" id="IPR013083">
    <property type="entry name" value="Znf_RING/FYVE/PHD"/>
</dbReference>
<evidence type="ECO:0000259" key="5">
    <source>
        <dbReference type="PROSITE" id="PS50089"/>
    </source>
</evidence>
<gene>
    <name evidence="6" type="ORF">Taro_052229</name>
</gene>
<comment type="caution">
    <text evidence="6">The sequence shown here is derived from an EMBL/GenBank/DDBJ whole genome shotgun (WGS) entry which is preliminary data.</text>
</comment>
<evidence type="ECO:0000256" key="4">
    <source>
        <dbReference type="PROSITE-ProRule" id="PRU00175"/>
    </source>
</evidence>
<dbReference type="Pfam" id="PF13639">
    <property type="entry name" value="zf-RING_2"/>
    <property type="match status" value="1"/>
</dbReference>
<name>A0A843XI20_COLES</name>
<keyword evidence="2 4" id="KW-0863">Zinc-finger</keyword>
<evidence type="ECO:0000313" key="7">
    <source>
        <dbReference type="Proteomes" id="UP000652761"/>
    </source>
</evidence>
<dbReference type="GO" id="GO:0061630">
    <property type="term" value="F:ubiquitin protein ligase activity"/>
    <property type="evidence" value="ECO:0007669"/>
    <property type="project" value="TreeGrafter"/>
</dbReference>
<accession>A0A843XI20</accession>
<dbReference type="InterPro" id="IPR001841">
    <property type="entry name" value="Znf_RING"/>
</dbReference>
<reference evidence="6" key="1">
    <citation type="submission" date="2017-07" db="EMBL/GenBank/DDBJ databases">
        <title>Taro Niue Genome Assembly and Annotation.</title>
        <authorList>
            <person name="Atibalentja N."/>
            <person name="Keating K."/>
            <person name="Fields C.J."/>
        </authorList>
    </citation>
    <scope>NUCLEOTIDE SEQUENCE</scope>
    <source>
        <strain evidence="6">Niue_2</strain>
        <tissue evidence="6">Leaf</tissue>
    </source>
</reference>
<organism evidence="6 7">
    <name type="scientific">Colocasia esculenta</name>
    <name type="common">Wild taro</name>
    <name type="synonym">Arum esculentum</name>
    <dbReference type="NCBI Taxonomy" id="4460"/>
    <lineage>
        <taxon>Eukaryota</taxon>
        <taxon>Viridiplantae</taxon>
        <taxon>Streptophyta</taxon>
        <taxon>Embryophyta</taxon>
        <taxon>Tracheophyta</taxon>
        <taxon>Spermatophyta</taxon>
        <taxon>Magnoliopsida</taxon>
        <taxon>Liliopsida</taxon>
        <taxon>Araceae</taxon>
        <taxon>Aroideae</taxon>
        <taxon>Colocasieae</taxon>
        <taxon>Colocasia</taxon>
    </lineage>
</organism>
<dbReference type="Gene3D" id="3.30.40.10">
    <property type="entry name" value="Zinc/RING finger domain, C3HC4 (zinc finger)"/>
    <property type="match status" value="1"/>
</dbReference>
<evidence type="ECO:0000313" key="6">
    <source>
        <dbReference type="EMBL" id="MQM19229.1"/>
    </source>
</evidence>
<evidence type="ECO:0000256" key="3">
    <source>
        <dbReference type="ARBA" id="ARBA00022833"/>
    </source>
</evidence>
<dbReference type="PROSITE" id="PS50089">
    <property type="entry name" value="ZF_RING_2"/>
    <property type="match status" value="1"/>
</dbReference>
<dbReference type="EMBL" id="NMUH01008760">
    <property type="protein sequence ID" value="MQM19229.1"/>
    <property type="molecule type" value="Genomic_DNA"/>
</dbReference>
<dbReference type="AlphaFoldDB" id="A0A843XI20"/>
<dbReference type="GO" id="GO:0008270">
    <property type="term" value="F:zinc ion binding"/>
    <property type="evidence" value="ECO:0007669"/>
    <property type="project" value="UniProtKB-KW"/>
</dbReference>
<dbReference type="SMART" id="SM00184">
    <property type="entry name" value="RING"/>
    <property type="match status" value="1"/>
</dbReference>
<evidence type="ECO:0000256" key="2">
    <source>
        <dbReference type="ARBA" id="ARBA00022771"/>
    </source>
</evidence>
<proteinExistence type="predicted"/>